<name>A0A0A9GXQ9_ARUDO</name>
<organism evidence="1">
    <name type="scientific">Arundo donax</name>
    <name type="common">Giant reed</name>
    <name type="synonym">Donax arundinaceus</name>
    <dbReference type="NCBI Taxonomy" id="35708"/>
    <lineage>
        <taxon>Eukaryota</taxon>
        <taxon>Viridiplantae</taxon>
        <taxon>Streptophyta</taxon>
        <taxon>Embryophyta</taxon>
        <taxon>Tracheophyta</taxon>
        <taxon>Spermatophyta</taxon>
        <taxon>Magnoliopsida</taxon>
        <taxon>Liliopsida</taxon>
        <taxon>Poales</taxon>
        <taxon>Poaceae</taxon>
        <taxon>PACMAD clade</taxon>
        <taxon>Arundinoideae</taxon>
        <taxon>Arundineae</taxon>
        <taxon>Arundo</taxon>
    </lineage>
</organism>
<dbReference type="AlphaFoldDB" id="A0A0A9GXQ9"/>
<dbReference type="EMBL" id="GBRH01169567">
    <property type="protein sequence ID" value="JAE28329.1"/>
    <property type="molecule type" value="Transcribed_RNA"/>
</dbReference>
<sequence>MLRLCGNLSWMDLCNFE</sequence>
<proteinExistence type="predicted"/>
<accession>A0A0A9GXQ9</accession>
<reference evidence="1" key="2">
    <citation type="journal article" date="2015" name="Data Brief">
        <title>Shoot transcriptome of the giant reed, Arundo donax.</title>
        <authorList>
            <person name="Barrero R.A."/>
            <person name="Guerrero F.D."/>
            <person name="Moolhuijzen P."/>
            <person name="Goolsby J.A."/>
            <person name="Tidwell J."/>
            <person name="Bellgard S.E."/>
            <person name="Bellgard M.I."/>
        </authorList>
    </citation>
    <scope>NUCLEOTIDE SEQUENCE</scope>
    <source>
        <tissue evidence="1">Shoot tissue taken approximately 20 cm above the soil surface</tissue>
    </source>
</reference>
<protein>
    <submittedName>
        <fullName evidence="1">Uncharacterized protein</fullName>
    </submittedName>
</protein>
<reference evidence="1" key="1">
    <citation type="submission" date="2014-09" db="EMBL/GenBank/DDBJ databases">
        <authorList>
            <person name="Magalhaes I.L.F."/>
            <person name="Oliveira U."/>
            <person name="Santos F.R."/>
            <person name="Vidigal T.H.D.A."/>
            <person name="Brescovit A.D."/>
            <person name="Santos A.J."/>
        </authorList>
    </citation>
    <scope>NUCLEOTIDE SEQUENCE</scope>
    <source>
        <tissue evidence="1">Shoot tissue taken approximately 20 cm above the soil surface</tissue>
    </source>
</reference>
<evidence type="ECO:0000313" key="1">
    <source>
        <dbReference type="EMBL" id="JAE28329.1"/>
    </source>
</evidence>